<keyword evidence="1" id="KW-0805">Transcription regulation</keyword>
<feature type="transmembrane region" description="Helical" evidence="4">
    <location>
        <begin position="154"/>
        <end position="174"/>
    </location>
</feature>
<reference evidence="6 7" key="1">
    <citation type="submission" date="2020-08" db="EMBL/GenBank/DDBJ databases">
        <title>Genomic Encyclopedia of Type Strains, Phase IV (KMG-V): Genome sequencing to study the core and pangenomes of soil and plant-associated prokaryotes.</title>
        <authorList>
            <person name="Whitman W."/>
        </authorList>
    </citation>
    <scope>NUCLEOTIDE SEQUENCE [LARGE SCALE GENOMIC DNA]</scope>
    <source>
        <strain evidence="6 7">SEMIA 492</strain>
    </source>
</reference>
<evidence type="ECO:0000259" key="5">
    <source>
        <dbReference type="PROSITE" id="PS01124"/>
    </source>
</evidence>
<dbReference type="PANTHER" id="PTHR43280">
    <property type="entry name" value="ARAC-FAMILY TRANSCRIPTIONAL REGULATOR"/>
    <property type="match status" value="1"/>
</dbReference>
<dbReference type="GO" id="GO:0003700">
    <property type="term" value="F:DNA-binding transcription factor activity"/>
    <property type="evidence" value="ECO:0007669"/>
    <property type="project" value="InterPro"/>
</dbReference>
<protein>
    <submittedName>
        <fullName evidence="6">AraC-like DNA-binding protein</fullName>
    </submittedName>
</protein>
<dbReference type="RefSeq" id="WP_037134587.1">
    <property type="nucleotide sequence ID" value="NZ_JACIIG010000002.1"/>
</dbReference>
<dbReference type="EMBL" id="JACIIG010000002">
    <property type="protein sequence ID" value="MBB4567239.1"/>
    <property type="molecule type" value="Genomic_DNA"/>
</dbReference>
<keyword evidence="4" id="KW-0812">Transmembrane</keyword>
<evidence type="ECO:0000313" key="6">
    <source>
        <dbReference type="EMBL" id="MBB4567239.1"/>
    </source>
</evidence>
<keyword evidence="7" id="KW-1185">Reference proteome</keyword>
<dbReference type="InterPro" id="IPR009057">
    <property type="entry name" value="Homeodomain-like_sf"/>
</dbReference>
<dbReference type="AlphaFoldDB" id="A0A7W7EJA7"/>
<feature type="transmembrane region" description="Helical" evidence="4">
    <location>
        <begin position="58"/>
        <end position="78"/>
    </location>
</feature>
<feature type="transmembrane region" description="Helical" evidence="4">
    <location>
        <begin position="6"/>
        <end position="22"/>
    </location>
</feature>
<keyword evidence="4" id="KW-0472">Membrane</keyword>
<dbReference type="SMART" id="SM00342">
    <property type="entry name" value="HTH_ARAC"/>
    <property type="match status" value="1"/>
</dbReference>
<dbReference type="PANTHER" id="PTHR43280:SF29">
    <property type="entry name" value="ARAC-FAMILY TRANSCRIPTIONAL REGULATOR"/>
    <property type="match status" value="1"/>
</dbReference>
<evidence type="ECO:0000256" key="3">
    <source>
        <dbReference type="ARBA" id="ARBA00023163"/>
    </source>
</evidence>
<keyword evidence="3" id="KW-0804">Transcription</keyword>
<feature type="transmembrane region" description="Helical" evidence="4">
    <location>
        <begin position="34"/>
        <end position="52"/>
    </location>
</feature>
<dbReference type="Proteomes" id="UP000543836">
    <property type="component" value="Unassembled WGS sequence"/>
</dbReference>
<sequence length="341" mass="37916">MLFVPLPFVVALLLLLMFLAVARRDDELAANRPFLILLLVCALQSVFVGLRWGYGLQVIGHLTLAFATIMPPLVYAGVRRLGADSRRRWPVLLTFYCFPAVVIAVLVAVWPEAIDIAMILIYLAYALALLWLVRSGPDVLRLAPFEAAQPAHRALVFAAAALCFSAMVDALVLFDFERNHGEHTGMILSIANLLGLFMLGIAAAAASRNSTPVETLEIAPPYDPAEDKDTIARIHELMQEKKLYRDANLSLERLARKAGIPSRRISTAINRITAKNVSQYVNDYRIAEACRLLAETDRSVTEIMLEAGFQTKSNFNREFRRVTDMTPVAWREKCAFSVSPA</sequence>
<dbReference type="PROSITE" id="PS01124">
    <property type="entry name" value="HTH_ARAC_FAMILY_2"/>
    <property type="match status" value="1"/>
</dbReference>
<evidence type="ECO:0000256" key="4">
    <source>
        <dbReference type="SAM" id="Phobius"/>
    </source>
</evidence>
<evidence type="ECO:0000256" key="1">
    <source>
        <dbReference type="ARBA" id="ARBA00023015"/>
    </source>
</evidence>
<comment type="caution">
    <text evidence="6">The sequence shown here is derived from an EMBL/GenBank/DDBJ whole genome shotgun (WGS) entry which is preliminary data.</text>
</comment>
<gene>
    <name evidence="6" type="ORF">GGE60_001340</name>
</gene>
<dbReference type="InterPro" id="IPR018060">
    <property type="entry name" value="HTH_AraC"/>
</dbReference>
<dbReference type="OrthoDB" id="345413at2"/>
<dbReference type="GO" id="GO:0043565">
    <property type="term" value="F:sequence-specific DNA binding"/>
    <property type="evidence" value="ECO:0007669"/>
    <property type="project" value="InterPro"/>
</dbReference>
<keyword evidence="4" id="KW-1133">Transmembrane helix</keyword>
<feature type="transmembrane region" description="Helical" evidence="4">
    <location>
        <begin position="90"/>
        <end position="110"/>
    </location>
</feature>
<name>A0A7W7EJA7_9HYPH</name>
<proteinExistence type="predicted"/>
<evidence type="ECO:0000313" key="7">
    <source>
        <dbReference type="Proteomes" id="UP000543836"/>
    </source>
</evidence>
<dbReference type="SUPFAM" id="SSF46689">
    <property type="entry name" value="Homeodomain-like"/>
    <property type="match status" value="1"/>
</dbReference>
<keyword evidence="2 6" id="KW-0238">DNA-binding</keyword>
<evidence type="ECO:0000256" key="2">
    <source>
        <dbReference type="ARBA" id="ARBA00023125"/>
    </source>
</evidence>
<accession>A0A7W7EJA7</accession>
<dbReference type="Pfam" id="PF12833">
    <property type="entry name" value="HTH_18"/>
    <property type="match status" value="1"/>
</dbReference>
<feature type="transmembrane region" description="Helical" evidence="4">
    <location>
        <begin position="186"/>
        <end position="206"/>
    </location>
</feature>
<feature type="transmembrane region" description="Helical" evidence="4">
    <location>
        <begin position="116"/>
        <end position="133"/>
    </location>
</feature>
<dbReference type="Gene3D" id="1.10.10.60">
    <property type="entry name" value="Homeodomain-like"/>
    <property type="match status" value="2"/>
</dbReference>
<feature type="domain" description="HTH araC/xylS-type" evidence="5">
    <location>
        <begin position="228"/>
        <end position="333"/>
    </location>
</feature>
<organism evidence="6 7">
    <name type="scientific">Rhizobium leucaenae</name>
    <dbReference type="NCBI Taxonomy" id="29450"/>
    <lineage>
        <taxon>Bacteria</taxon>
        <taxon>Pseudomonadati</taxon>
        <taxon>Pseudomonadota</taxon>
        <taxon>Alphaproteobacteria</taxon>
        <taxon>Hyphomicrobiales</taxon>
        <taxon>Rhizobiaceae</taxon>
        <taxon>Rhizobium/Agrobacterium group</taxon>
        <taxon>Rhizobium</taxon>
    </lineage>
</organism>